<protein>
    <recommendedName>
        <fullName evidence="11">PLAT domain-containing protein</fullName>
    </recommendedName>
</protein>
<dbReference type="InterPro" id="IPR003915">
    <property type="entry name" value="PKD_2"/>
</dbReference>
<dbReference type="InterPro" id="IPR002859">
    <property type="entry name" value="PKD/REJ-like"/>
</dbReference>
<dbReference type="InterPro" id="IPR001024">
    <property type="entry name" value="PLAT/LH2_dom"/>
</dbReference>
<dbReference type="GO" id="GO:0050982">
    <property type="term" value="P:detection of mechanical stimulus"/>
    <property type="evidence" value="ECO:0007669"/>
    <property type="project" value="TreeGrafter"/>
</dbReference>
<evidence type="ECO:0000256" key="5">
    <source>
        <dbReference type="ARBA" id="ARBA00022989"/>
    </source>
</evidence>
<feature type="disulfide bond" evidence="8">
    <location>
        <begin position="1494"/>
        <end position="1510"/>
    </location>
</feature>
<keyword evidence="6 10" id="KW-0472">Membrane</keyword>
<comment type="caution">
    <text evidence="9">Lacks conserved residue(s) required for the propagation of feature annotation.</text>
</comment>
<dbReference type="GO" id="GO:0005509">
    <property type="term" value="F:calcium ion binding"/>
    <property type="evidence" value="ECO:0007669"/>
    <property type="project" value="InterPro"/>
</dbReference>
<dbReference type="Pfam" id="PF08016">
    <property type="entry name" value="PKD_channel"/>
    <property type="match status" value="1"/>
</dbReference>
<evidence type="ECO:0000259" key="11">
    <source>
        <dbReference type="PROSITE" id="PS50095"/>
    </source>
</evidence>
<sequence length="2018" mass="228438">FNPIIFSANCKCLPANVDVNLSKVLGQVKVIHTTDVINFQAEVQHSRCSSVAQSLSYWLITKAQLTDRTFYSFMRNAMKQSKPVWSTQRRVFIDRFYHVSYILRAKSDLRIIGYDYGFIQVTRRDFVARISGVSSAEIGGGNISFVGSLPYVRNSDLADSLIFTWFCRRSYEKLPKRVTLPVVDSPKGNANASGGCYGYGPGRLMGHKTAIVVQVDKMESGQTYVFELDVSDGASSSRDVHELTVIKKPHASFSMSCIYNCGPEVIPTKRMIFESRCRGNLCEKVTGYDWSLYEKADPKSSWVQIADLAERILTDLDNPTLVLTGRMKENEYSLKMNTAYKIAASIKMAGGYFRDDSMVFQTVVPLEVPKEKCNVQPKEGFVIKTLFLVNCSGWRIGNDNLTFKYSYNTSRSIVTAARPQNAPYISLKLPQGYQAKDYNVTLRVDITDVRESSYSDIVTVKPLPQNDSSMNVETLMNDLGSLLEETKFSEAATLAIAILSSYVEDREDAASLLSKATDFLRAYQGRDVVEDASADILEGISNTLTASTSFAKKNYHEALYQEDGGKLNLTQTINRRRREAEQATREFYKAKQVTEKILSTADMLGTTLLSIQAQGQRKTTLQTDIITMTLQSKAPSKIGNETFYGNDGEGAVTFPPMEVLFGRKGTNLRSVGTQMTTLQINPYVWNNRSNFIKSSVLSVNLKRQDGSLLEISDLSQPIELFIPERIHRNDETGNSSQRHFFLKRTYNGSSPLLYHKIEIENDFQAAFVEISPENNSSVDVFVSRGVKPSHENYKLKTRIPDFSSCVRHQDRTGYTDCTRNPNVLLLSSNITGGTGVHFIGIRLLNMTGIAQRQTRHISTSCKDKNGRQKRSCIGVKDPPTTPPPVPEIITPQYNPLTDVNYTMSVKIRSCLYWSEKIQAWTTEGCEVGWKITDGKLHCLCKHLSAFGGNIFVAPNPIDFEKVWTEFKRIADSGNFVVLSTVLFIFGVYLLGLVAARRADKKDSLKVVANVYITNSQTEGYTYFLSIQTGVWKGFGTSAHVGIIINGEEGSSGPITLTDPLAKRKYFARGSVNNFTLTLPFSLGKVTDICIWHDNIGSNPAWFLQQVVLTDQQTEQMWYFFVNQWLALDERSGSIELSVEAAKEDELAEFKHLFFSRTARSLGDGHIWISVFARPPHSPFTRCQRLTCCLAFLFAAMVTNAMFYQFGRIPTDSFRFGPLVMSWTQLKIGIQSSFIAIPANFLVILIYRNTKRKSSDEVYDPREVDKKPKPPGCLPPFFIYVAWTFSLIISLTGATFSVFYSLMWGADTSNKWLTSILVSLFQDVLLTQPIKVFALAAFLSLLIRKPLEQDPVIGASLFQSKKGENFRTKRKRDKELAGEKEADSQKWSMLEAIKEVLSFSIFSFLLMVICYGDIHPTRFQFTKSTMDIFSGLDEVDSTSSLWNWVDEALIPGLYDVTWYNGRPFEYKEGFISNKKNFLIGMPRLRQLRSKPRISCPNDVYNTHITDVFPGCFQKYSPDTEDMTPYHLPKWIKLQNYSLFSSIDDLCPKPWRYQSGSMTQTLSHDGYGGGGYIADLGYNGQSASKVIKGLSENNWIDGQTVAVFIEFTLYDPATSLFCSGRLVYEASPSGKPSTKMDIRTLAVFPSPETHWQRFYEVCQLFFLIVIVIHLIAAVVKFFRQSRYFRQIWNWVEVILLVDCIVVVAMSFLKGKYTSLFVRKIKSNPYETYGSDYIVRWLNHGTTWLSIAIFIVTLKLLRLIRFNSHICQMQGTLKRSARSIFSFSLLFVIAVIAFSHFGFLGFGAHLEIFSSFFNSLRVVLQMSVGKQVDYVSIYLNNSLMGSLYLFLFLVVVMFFLINIFVAILVDAYEEVRGGKGDDFFDVEVGNFMCKTLRDRGKELPAHIRSTMKSLCKHLSKKCFIKSRIPDVELSSKEKRFIESSNQEAKNNIDMSPVSPTLGITDYPLRFITEEEVKINFLCCIKNIIYEDDLLDEMKSQFLDMETELISVLYSDVTDSNTETRL</sequence>
<keyword evidence="7" id="KW-0325">Glycoprotein</keyword>
<feature type="transmembrane region" description="Helical" evidence="10">
    <location>
        <begin position="1840"/>
        <end position="1862"/>
    </location>
</feature>
<dbReference type="PANTHER" id="PTHR10877:SF150">
    <property type="entry name" value="REJ DOMAIN-CONTAINING PROTEIN"/>
    <property type="match status" value="1"/>
</dbReference>
<reference evidence="12 13" key="1">
    <citation type="submission" date="2022-05" db="EMBL/GenBank/DDBJ databases">
        <authorList>
            <consortium name="Genoscope - CEA"/>
            <person name="William W."/>
        </authorList>
    </citation>
    <scope>NUCLEOTIDE SEQUENCE [LARGE SCALE GENOMIC DNA]</scope>
</reference>
<organism evidence="12 13">
    <name type="scientific">Pocillopora meandrina</name>
    <dbReference type="NCBI Taxonomy" id="46732"/>
    <lineage>
        <taxon>Eukaryota</taxon>
        <taxon>Metazoa</taxon>
        <taxon>Cnidaria</taxon>
        <taxon>Anthozoa</taxon>
        <taxon>Hexacorallia</taxon>
        <taxon>Scleractinia</taxon>
        <taxon>Astrocoeniina</taxon>
        <taxon>Pocilloporidae</taxon>
        <taxon>Pocillopora</taxon>
    </lineage>
</organism>
<feature type="transmembrane region" description="Helical" evidence="10">
    <location>
        <begin position="1777"/>
        <end position="1799"/>
    </location>
</feature>
<dbReference type="GO" id="GO:0016020">
    <property type="term" value="C:membrane"/>
    <property type="evidence" value="ECO:0007669"/>
    <property type="project" value="UniProtKB-SubCell"/>
</dbReference>
<dbReference type="EMBL" id="CALNXJ010000007">
    <property type="protein sequence ID" value="CAH3043733.1"/>
    <property type="molecule type" value="Genomic_DNA"/>
</dbReference>
<proteinExistence type="inferred from homology"/>
<dbReference type="Gene3D" id="2.60.60.20">
    <property type="entry name" value="PLAT/LH2 domain"/>
    <property type="match status" value="1"/>
</dbReference>
<evidence type="ECO:0000256" key="9">
    <source>
        <dbReference type="PROSITE-ProRule" id="PRU00152"/>
    </source>
</evidence>
<evidence type="ECO:0000256" key="10">
    <source>
        <dbReference type="SAM" id="Phobius"/>
    </source>
</evidence>
<dbReference type="InterPro" id="IPR000203">
    <property type="entry name" value="GPS"/>
</dbReference>
<feature type="transmembrane region" description="Helical" evidence="10">
    <location>
        <begin position="1658"/>
        <end position="1676"/>
    </location>
</feature>
<dbReference type="Gene3D" id="2.60.220.50">
    <property type="match status" value="1"/>
</dbReference>
<evidence type="ECO:0000256" key="1">
    <source>
        <dbReference type="ARBA" id="ARBA00004141"/>
    </source>
</evidence>
<dbReference type="InterPro" id="IPR051223">
    <property type="entry name" value="Polycystin"/>
</dbReference>
<dbReference type="InterPro" id="IPR036392">
    <property type="entry name" value="PLAT/LH2_dom_sf"/>
</dbReference>
<feature type="transmembrane region" description="Helical" evidence="10">
    <location>
        <begin position="1738"/>
        <end position="1757"/>
    </location>
</feature>
<dbReference type="PANTHER" id="PTHR10877">
    <property type="entry name" value="POLYCYSTIN FAMILY MEMBER"/>
    <property type="match status" value="1"/>
</dbReference>
<evidence type="ECO:0000256" key="3">
    <source>
        <dbReference type="ARBA" id="ARBA00022692"/>
    </source>
</evidence>
<feature type="transmembrane region" description="Helical" evidence="10">
    <location>
        <begin position="1225"/>
        <end position="1246"/>
    </location>
</feature>
<accession>A0AAU9W4E8</accession>
<evidence type="ECO:0000256" key="7">
    <source>
        <dbReference type="ARBA" id="ARBA00023180"/>
    </source>
</evidence>
<dbReference type="InterPro" id="IPR046791">
    <property type="entry name" value="Polycystin_dom"/>
</dbReference>
<dbReference type="InterPro" id="IPR046338">
    <property type="entry name" value="GAIN_dom_sf"/>
</dbReference>
<dbReference type="PRINTS" id="PR01433">
    <property type="entry name" value="POLYCYSTIN2"/>
</dbReference>
<evidence type="ECO:0000256" key="8">
    <source>
        <dbReference type="PIRSR" id="PIRSR603915-2"/>
    </source>
</evidence>
<dbReference type="SMART" id="SM00303">
    <property type="entry name" value="GPS"/>
    <property type="match status" value="1"/>
</dbReference>
<feature type="non-terminal residue" evidence="12">
    <location>
        <position position="1"/>
    </location>
</feature>
<dbReference type="PROSITE" id="PS50095">
    <property type="entry name" value="PLAT"/>
    <property type="match status" value="1"/>
</dbReference>
<evidence type="ECO:0000256" key="6">
    <source>
        <dbReference type="ARBA" id="ARBA00023136"/>
    </source>
</evidence>
<evidence type="ECO:0000256" key="2">
    <source>
        <dbReference type="ARBA" id="ARBA00007200"/>
    </source>
</evidence>
<dbReference type="Pfam" id="PF01825">
    <property type="entry name" value="GPS"/>
    <property type="match status" value="1"/>
</dbReference>
<dbReference type="Pfam" id="PF20519">
    <property type="entry name" value="Polycystin_dom"/>
    <property type="match status" value="1"/>
</dbReference>
<keyword evidence="3 10" id="KW-0812">Transmembrane</keyword>
<keyword evidence="5 10" id="KW-1133">Transmembrane helix</keyword>
<comment type="similarity">
    <text evidence="2">Belongs to the polycystin family.</text>
</comment>
<keyword evidence="4" id="KW-0732">Signal</keyword>
<dbReference type="SUPFAM" id="SSF81324">
    <property type="entry name" value="Voltage-gated potassium channels"/>
    <property type="match status" value="1"/>
</dbReference>
<dbReference type="Gene3D" id="1.10.287.70">
    <property type="match status" value="1"/>
</dbReference>
<feature type="transmembrane region" description="Helical" evidence="10">
    <location>
        <begin position="975"/>
        <end position="995"/>
    </location>
</feature>
<feature type="transmembrane region" description="Helical" evidence="10">
    <location>
        <begin position="1276"/>
        <end position="1303"/>
    </location>
</feature>
<feature type="domain" description="PLAT" evidence="11">
    <location>
        <begin position="1020"/>
        <end position="1139"/>
    </location>
</feature>
<dbReference type="SMART" id="SM00308">
    <property type="entry name" value="LH2"/>
    <property type="match status" value="1"/>
</dbReference>
<evidence type="ECO:0000313" key="12">
    <source>
        <dbReference type="EMBL" id="CAH3043733.1"/>
    </source>
</evidence>
<gene>
    <name evidence="12" type="ORF">PMEA_00031700</name>
</gene>
<comment type="caution">
    <text evidence="12">The sequence shown here is derived from an EMBL/GenBank/DDBJ whole genome shotgun (WGS) entry which is preliminary data.</text>
</comment>
<keyword evidence="13" id="KW-1185">Reference proteome</keyword>
<feature type="transmembrane region" description="Helical" evidence="10">
    <location>
        <begin position="1185"/>
        <end position="1205"/>
    </location>
</feature>
<dbReference type="GO" id="GO:0005262">
    <property type="term" value="F:calcium channel activity"/>
    <property type="evidence" value="ECO:0007669"/>
    <property type="project" value="TreeGrafter"/>
</dbReference>
<feature type="transmembrane region" description="Helical" evidence="10">
    <location>
        <begin position="1395"/>
        <end position="1413"/>
    </location>
</feature>
<name>A0AAU9W4E8_9CNID</name>
<dbReference type="SUPFAM" id="SSF49723">
    <property type="entry name" value="Lipase/lipooxygenase domain (PLAT/LH2 domain)"/>
    <property type="match status" value="1"/>
</dbReference>
<evidence type="ECO:0000313" key="13">
    <source>
        <dbReference type="Proteomes" id="UP001159428"/>
    </source>
</evidence>
<feature type="transmembrane region" description="Helical" evidence="10">
    <location>
        <begin position="1688"/>
        <end position="1706"/>
    </location>
</feature>
<dbReference type="Proteomes" id="UP001159428">
    <property type="component" value="Unassembled WGS sequence"/>
</dbReference>
<comment type="subcellular location">
    <subcellularLocation>
        <location evidence="1">Membrane</location>
        <topology evidence="1">Multi-pass membrane protein</topology>
    </subcellularLocation>
</comment>
<dbReference type="Pfam" id="PF02010">
    <property type="entry name" value="REJ"/>
    <property type="match status" value="1"/>
</dbReference>
<evidence type="ECO:0000256" key="4">
    <source>
        <dbReference type="ARBA" id="ARBA00022729"/>
    </source>
</evidence>
<dbReference type="InterPro" id="IPR013122">
    <property type="entry name" value="PKD1_2_channel"/>
</dbReference>
<dbReference type="Pfam" id="PF01477">
    <property type="entry name" value="PLAT"/>
    <property type="match status" value="1"/>
</dbReference>
<feature type="transmembrane region" description="Helical" evidence="10">
    <location>
        <begin position="1323"/>
        <end position="1342"/>
    </location>
</feature>